<gene>
    <name evidence="5" type="ORF">HYH03_014935</name>
</gene>
<accession>A0A836BT04</accession>
<feature type="compositionally biased region" description="Gly residues" evidence="2">
    <location>
        <begin position="830"/>
        <end position="860"/>
    </location>
</feature>
<feature type="compositionally biased region" description="Gly residues" evidence="2">
    <location>
        <begin position="806"/>
        <end position="820"/>
    </location>
</feature>
<dbReference type="GO" id="GO:0008270">
    <property type="term" value="F:zinc ion binding"/>
    <property type="evidence" value="ECO:0007669"/>
    <property type="project" value="UniProtKB-KW"/>
</dbReference>
<dbReference type="SMART" id="SM00184">
    <property type="entry name" value="RING"/>
    <property type="match status" value="1"/>
</dbReference>
<feature type="region of interest" description="Disordered" evidence="2">
    <location>
        <begin position="780"/>
        <end position="860"/>
    </location>
</feature>
<dbReference type="Proteomes" id="UP000612055">
    <property type="component" value="Unassembled WGS sequence"/>
</dbReference>
<keyword evidence="1" id="KW-0863">Zinc-finger</keyword>
<dbReference type="SUPFAM" id="SSF57850">
    <property type="entry name" value="RING/U-box"/>
    <property type="match status" value="1"/>
</dbReference>
<feature type="region of interest" description="Disordered" evidence="2">
    <location>
        <begin position="1"/>
        <end position="104"/>
    </location>
</feature>
<evidence type="ECO:0000313" key="6">
    <source>
        <dbReference type="Proteomes" id="UP000612055"/>
    </source>
</evidence>
<dbReference type="PANTHER" id="PTHR14879:SF5">
    <property type="entry name" value="RING-TYPE DOMAIN-CONTAINING PROTEIN"/>
    <property type="match status" value="1"/>
</dbReference>
<feature type="region of interest" description="Disordered" evidence="2">
    <location>
        <begin position="566"/>
        <end position="650"/>
    </location>
</feature>
<feature type="transmembrane region" description="Helical" evidence="3">
    <location>
        <begin position="246"/>
        <end position="268"/>
    </location>
</feature>
<keyword evidence="6" id="KW-1185">Reference proteome</keyword>
<comment type="caution">
    <text evidence="5">The sequence shown here is derived from an EMBL/GenBank/DDBJ whole genome shotgun (WGS) entry which is preliminary data.</text>
</comment>
<dbReference type="Gene3D" id="3.30.40.10">
    <property type="entry name" value="Zinc/RING finger domain, C3HC4 (zinc finger)"/>
    <property type="match status" value="1"/>
</dbReference>
<evidence type="ECO:0000313" key="5">
    <source>
        <dbReference type="EMBL" id="KAG2486354.1"/>
    </source>
</evidence>
<dbReference type="PANTHER" id="PTHR14879">
    <property type="entry name" value="CASPASE REGULATOR, RING FINGER DOMAIN-CONTAINING"/>
    <property type="match status" value="1"/>
</dbReference>
<reference evidence="5" key="1">
    <citation type="journal article" date="2020" name="bioRxiv">
        <title>Comparative genomics of Chlamydomonas.</title>
        <authorList>
            <person name="Craig R.J."/>
            <person name="Hasan A.R."/>
            <person name="Ness R.W."/>
            <person name="Keightley P.D."/>
        </authorList>
    </citation>
    <scope>NUCLEOTIDE SEQUENCE</scope>
    <source>
        <strain evidence="5">CCAP 11/70</strain>
    </source>
</reference>
<dbReference type="OrthoDB" id="548869at2759"/>
<feature type="domain" description="RING-type" evidence="4">
    <location>
        <begin position="868"/>
        <end position="908"/>
    </location>
</feature>
<keyword evidence="3" id="KW-0472">Membrane</keyword>
<dbReference type="InterPro" id="IPR001841">
    <property type="entry name" value="Znf_RING"/>
</dbReference>
<keyword evidence="1" id="KW-0479">Metal-binding</keyword>
<feature type="transmembrane region" description="Helical" evidence="3">
    <location>
        <begin position="275"/>
        <end position="292"/>
    </location>
</feature>
<feature type="compositionally biased region" description="Low complexity" evidence="2">
    <location>
        <begin position="638"/>
        <end position="650"/>
    </location>
</feature>
<dbReference type="EMBL" id="JAEHOE010000113">
    <property type="protein sequence ID" value="KAG2486354.1"/>
    <property type="molecule type" value="Genomic_DNA"/>
</dbReference>
<keyword evidence="3" id="KW-1133">Transmembrane helix</keyword>
<evidence type="ECO:0000256" key="2">
    <source>
        <dbReference type="SAM" id="MobiDB-lite"/>
    </source>
</evidence>
<dbReference type="PROSITE" id="PS50089">
    <property type="entry name" value="ZF_RING_2"/>
    <property type="match status" value="1"/>
</dbReference>
<feature type="transmembrane region" description="Helical" evidence="3">
    <location>
        <begin position="339"/>
        <end position="362"/>
    </location>
</feature>
<dbReference type="Pfam" id="PF13920">
    <property type="entry name" value="zf-C3HC4_3"/>
    <property type="match status" value="1"/>
</dbReference>
<feature type="compositionally biased region" description="Basic and acidic residues" evidence="2">
    <location>
        <begin position="70"/>
        <end position="80"/>
    </location>
</feature>
<proteinExistence type="predicted"/>
<name>A0A836BT04_9CHLO</name>
<feature type="transmembrane region" description="Helical" evidence="3">
    <location>
        <begin position="382"/>
        <end position="399"/>
    </location>
</feature>
<evidence type="ECO:0000256" key="3">
    <source>
        <dbReference type="SAM" id="Phobius"/>
    </source>
</evidence>
<protein>
    <recommendedName>
        <fullName evidence="4">RING-type domain-containing protein</fullName>
    </recommendedName>
</protein>
<dbReference type="AlphaFoldDB" id="A0A836BT04"/>
<keyword evidence="3" id="KW-0812">Transmembrane</keyword>
<sequence>MSAAGPVNTGAPQPHPFAIGVEQQAAPIGAQPATQAPGNADASTSNTSSSAATLPRLASVRVSNSGSSDSPERERERTEAGDAGAGPGPARQPTGASDVLGPDADADTVVLTPSRLRLDSRVVLLHATFQWLTNAVWALLIWLKLEGTIGWSWWAVWSPTILNHALHIPLQIVVFASANYMVYKQIGPPPPPSATPGLVLQYAIIRHVRVRSHRVDWANGALESTALFIVKMLFCNALESGRLGSTSLRLLLTPVWAVWVLSVALLCLKDRTERMFGSSRDLFFIFLLFVAFKVDEQSSYSWRVVFLVPWMWFSGLLLVAAMVLLLLLFAKVWARPRELLLPLGFVCLLLATLPQFFSYIALVRRLDGDLNTSLASIMWPNALSWALMWLSALLISWALRQKEAVRDGLLARGAVWTAHEAVARRLHAERDEAQRRVDELSEEEVSRLVAGMMAGKAKPGRLRRVGATLYKRMASLEPALAEQAAQGAMAASASVSSRSGRVHPVPFAFGLGPGGGAGAGLGAPGASPLAAAGAGPGAAPPGVHPLYGPYPGGPALLRSASAPHAGAAAGLMRPPLVPQPDPSGPEGQGAQAHPGPHPMAALAAAGVLGPGRPGSGRGPRVGAPEGPGLGGAPPLRPLGPLGPAAALGLQRPPEGAAVGAAGAGGAGDSVRQSAALGPLPAAASAGGAAPGAAAAAPSAAAASVAAPEAAAAAGRPGRFWRPASAPHTGRAGAGGVLGLGVAAAEALGLGLGPGRPGPAAGAGPGAGGASRLGVVAEGDEGAEGAAAGPSSAAPRRPASLNPDGASAGGAAEGSGRGAGASGAAAAGPRSSGGGAAGSGAGAEAGAGSGPGPGSGSGGGAEGEDGDDCIICYAAAATCVFLECGHGGFCRRCAHLLFIRPPNECPTCRSRIEQVVEIEAVAPVGEVARVL</sequence>
<evidence type="ECO:0000259" key="4">
    <source>
        <dbReference type="PROSITE" id="PS50089"/>
    </source>
</evidence>
<feature type="compositionally biased region" description="Low complexity" evidence="2">
    <location>
        <begin position="42"/>
        <end position="69"/>
    </location>
</feature>
<dbReference type="InterPro" id="IPR013083">
    <property type="entry name" value="Znf_RING/FYVE/PHD"/>
</dbReference>
<feature type="transmembrane region" description="Helical" evidence="3">
    <location>
        <begin position="304"/>
        <end position="327"/>
    </location>
</feature>
<dbReference type="InterPro" id="IPR051728">
    <property type="entry name" value="RING-FYVE_E3_ubiquitin-ligase"/>
</dbReference>
<feature type="compositionally biased region" description="Gly residues" evidence="2">
    <location>
        <begin position="608"/>
        <end position="631"/>
    </location>
</feature>
<organism evidence="5 6">
    <name type="scientific">Edaphochlamys debaryana</name>
    <dbReference type="NCBI Taxonomy" id="47281"/>
    <lineage>
        <taxon>Eukaryota</taxon>
        <taxon>Viridiplantae</taxon>
        <taxon>Chlorophyta</taxon>
        <taxon>core chlorophytes</taxon>
        <taxon>Chlorophyceae</taxon>
        <taxon>CS clade</taxon>
        <taxon>Chlamydomonadales</taxon>
        <taxon>Chlamydomonadales incertae sedis</taxon>
        <taxon>Edaphochlamys</taxon>
    </lineage>
</organism>
<keyword evidence="1" id="KW-0862">Zinc</keyword>
<feature type="compositionally biased region" description="Low complexity" evidence="2">
    <location>
        <begin position="592"/>
        <end position="607"/>
    </location>
</feature>
<feature type="compositionally biased region" description="Low complexity" evidence="2">
    <location>
        <begin position="783"/>
        <end position="805"/>
    </location>
</feature>
<evidence type="ECO:0000256" key="1">
    <source>
        <dbReference type="PROSITE-ProRule" id="PRU00175"/>
    </source>
</evidence>